<reference evidence="1 2" key="1">
    <citation type="submission" date="2024-01" db="EMBL/GenBank/DDBJ databases">
        <title>Genome assemblies of Stephania.</title>
        <authorList>
            <person name="Yang L."/>
        </authorList>
    </citation>
    <scope>NUCLEOTIDE SEQUENCE [LARGE SCALE GENOMIC DNA]</scope>
    <source>
        <strain evidence="1">JXDWG</strain>
        <tissue evidence="1">Leaf</tissue>
    </source>
</reference>
<dbReference type="AlphaFoldDB" id="A0AAP0EA97"/>
<dbReference type="PANTHER" id="PTHR11439:SF463">
    <property type="entry name" value="REVERSE TRANSCRIPTASE TY1_COPIA-TYPE DOMAIN-CONTAINING PROTEIN"/>
    <property type="match status" value="1"/>
</dbReference>
<gene>
    <name evidence="1" type="ORF">Scep_027407</name>
</gene>
<dbReference type="PANTHER" id="PTHR11439">
    <property type="entry name" value="GAG-POL-RELATED RETROTRANSPOSON"/>
    <property type="match status" value="1"/>
</dbReference>
<accession>A0AAP0EA97</accession>
<proteinExistence type="predicted"/>
<comment type="caution">
    <text evidence="1">The sequence shown here is derived from an EMBL/GenBank/DDBJ whole genome shotgun (WGS) entry which is preliminary data.</text>
</comment>
<keyword evidence="2" id="KW-1185">Reference proteome</keyword>
<dbReference type="Proteomes" id="UP001419268">
    <property type="component" value="Unassembled WGS sequence"/>
</dbReference>
<evidence type="ECO:0008006" key="3">
    <source>
        <dbReference type="Google" id="ProtNLM"/>
    </source>
</evidence>
<sequence length="164" mass="18507">MWGSCFKPGSRLLLTGYSNVDSASSIEDCKSIGGYIVYFGCNLVSWQSKKQGVVARSNTESEYRALAQVASEITWLNSLLSQLQFPFPHRPAVWCDNMSATALARNPVFHAWTKHIEIDIHYIWDQVLKGSLFVYNVSSHDQIADCFTKSLSLSFLLSEEQTWS</sequence>
<dbReference type="EMBL" id="JBBNAG010000012">
    <property type="protein sequence ID" value="KAK9088325.1"/>
    <property type="molecule type" value="Genomic_DNA"/>
</dbReference>
<dbReference type="CDD" id="cd09272">
    <property type="entry name" value="RNase_HI_RT_Ty1"/>
    <property type="match status" value="1"/>
</dbReference>
<protein>
    <recommendedName>
        <fullName evidence="3">Retrovirus-related Pol polyprotein from transposon RE2</fullName>
    </recommendedName>
</protein>
<organism evidence="1 2">
    <name type="scientific">Stephania cephalantha</name>
    <dbReference type="NCBI Taxonomy" id="152367"/>
    <lineage>
        <taxon>Eukaryota</taxon>
        <taxon>Viridiplantae</taxon>
        <taxon>Streptophyta</taxon>
        <taxon>Embryophyta</taxon>
        <taxon>Tracheophyta</taxon>
        <taxon>Spermatophyta</taxon>
        <taxon>Magnoliopsida</taxon>
        <taxon>Ranunculales</taxon>
        <taxon>Menispermaceae</taxon>
        <taxon>Menispermoideae</taxon>
        <taxon>Cissampelideae</taxon>
        <taxon>Stephania</taxon>
    </lineage>
</organism>
<evidence type="ECO:0000313" key="2">
    <source>
        <dbReference type="Proteomes" id="UP001419268"/>
    </source>
</evidence>
<evidence type="ECO:0000313" key="1">
    <source>
        <dbReference type="EMBL" id="KAK9088325.1"/>
    </source>
</evidence>
<name>A0AAP0EA97_9MAGN</name>